<dbReference type="InterPro" id="IPR039632">
    <property type="entry name" value="TMEM42"/>
</dbReference>
<keyword evidence="1" id="KW-0472">Membrane</keyword>
<dbReference type="PANTHER" id="PTHR31965">
    <property type="entry name" value="TRANSMEMBRANE PROTEIN 42"/>
    <property type="match status" value="1"/>
</dbReference>
<accession>A0A8C1W5N4</accession>
<evidence type="ECO:0000256" key="1">
    <source>
        <dbReference type="SAM" id="Phobius"/>
    </source>
</evidence>
<keyword evidence="1" id="KW-0812">Transmembrane</keyword>
<dbReference type="AlphaFoldDB" id="A0A8C1W5N4"/>
<dbReference type="Ensembl" id="ENSCCRT00015064516.1">
    <property type="protein sequence ID" value="ENSCCRP00015062465.1"/>
    <property type="gene ID" value="ENSCCRG00015025522.1"/>
</dbReference>
<dbReference type="GO" id="GO:0016020">
    <property type="term" value="C:membrane"/>
    <property type="evidence" value="ECO:0007669"/>
    <property type="project" value="InterPro"/>
</dbReference>
<evidence type="ECO:0000313" key="4">
    <source>
        <dbReference type="Proteomes" id="UP000694700"/>
    </source>
</evidence>
<dbReference type="Pfam" id="PF00892">
    <property type="entry name" value="EamA"/>
    <property type="match status" value="1"/>
</dbReference>
<proteinExistence type="predicted"/>
<feature type="domain" description="EamA" evidence="2">
    <location>
        <begin position="102"/>
        <end position="173"/>
    </location>
</feature>
<feature type="transmembrane region" description="Helical" evidence="1">
    <location>
        <begin position="97"/>
        <end position="119"/>
    </location>
</feature>
<name>A0A8C1W5N4_CYPCA</name>
<dbReference type="InterPro" id="IPR037185">
    <property type="entry name" value="EmrE-like"/>
</dbReference>
<evidence type="ECO:0000259" key="2">
    <source>
        <dbReference type="Pfam" id="PF00892"/>
    </source>
</evidence>
<feature type="transmembrane region" description="Helical" evidence="1">
    <location>
        <begin position="157"/>
        <end position="173"/>
    </location>
</feature>
<keyword evidence="1" id="KW-1133">Transmembrane helix</keyword>
<dbReference type="PANTHER" id="PTHR31965:SF1">
    <property type="entry name" value="TRANSMEMBRANE PROTEIN 42"/>
    <property type="match status" value="1"/>
</dbReference>
<dbReference type="Proteomes" id="UP000694700">
    <property type="component" value="Unplaced"/>
</dbReference>
<reference evidence="3" key="1">
    <citation type="submission" date="2025-08" db="UniProtKB">
        <authorList>
            <consortium name="Ensembl"/>
        </authorList>
    </citation>
    <scope>IDENTIFICATION</scope>
</reference>
<evidence type="ECO:0000313" key="3">
    <source>
        <dbReference type="Ensembl" id="ENSCCRP00015062465.1"/>
    </source>
</evidence>
<dbReference type="Gene3D" id="1.10.3730.20">
    <property type="match status" value="1"/>
</dbReference>
<feature type="transmembrane region" description="Helical" evidence="1">
    <location>
        <begin position="131"/>
        <end position="151"/>
    </location>
</feature>
<protein>
    <submittedName>
        <fullName evidence="3">Transmembrane protein 42a</fullName>
    </submittedName>
</protein>
<dbReference type="InterPro" id="IPR000620">
    <property type="entry name" value="EamA_dom"/>
</dbReference>
<dbReference type="SUPFAM" id="SSF103481">
    <property type="entry name" value="Multidrug resistance efflux transporter EmrE"/>
    <property type="match status" value="1"/>
</dbReference>
<organism evidence="3 4">
    <name type="scientific">Cyprinus carpio</name>
    <name type="common">Common carp</name>
    <dbReference type="NCBI Taxonomy" id="7962"/>
    <lineage>
        <taxon>Eukaryota</taxon>
        <taxon>Metazoa</taxon>
        <taxon>Chordata</taxon>
        <taxon>Craniata</taxon>
        <taxon>Vertebrata</taxon>
        <taxon>Euteleostomi</taxon>
        <taxon>Actinopterygii</taxon>
        <taxon>Neopterygii</taxon>
        <taxon>Teleostei</taxon>
        <taxon>Ostariophysi</taxon>
        <taxon>Cypriniformes</taxon>
        <taxon>Cyprinidae</taxon>
        <taxon>Cyprininae</taxon>
        <taxon>Cyprinus</taxon>
    </lineage>
</organism>
<sequence>MRLMCVVNNEHTRTRRVKFAFMQPHQYASANDQSAHWELNFTFQRHHYNLFPQEALVGSESRILNGAIFISQRLKVWTDGQENTDGVNTTTCEWLHIPLRLLCGGLLFTCNAVMWTFFAKALRHSSSSARATVTTTASNFISSAFLGHVIFGETHATLWWVGIILTLTGLLVLHGSTPQAPQENANKKYE</sequence>